<evidence type="ECO:0000313" key="2">
    <source>
        <dbReference type="Proteomes" id="UP000886829"/>
    </source>
</evidence>
<organism evidence="1 2">
    <name type="scientific">Candidatus Anaerobiospirillum pullistercoris</name>
    <dbReference type="NCBI Taxonomy" id="2838452"/>
    <lineage>
        <taxon>Bacteria</taxon>
        <taxon>Pseudomonadati</taxon>
        <taxon>Pseudomonadota</taxon>
        <taxon>Gammaproteobacteria</taxon>
        <taxon>Aeromonadales</taxon>
        <taxon>Succinivibrionaceae</taxon>
        <taxon>Anaerobiospirillum</taxon>
    </lineage>
</organism>
<reference evidence="1" key="1">
    <citation type="journal article" date="2021" name="PeerJ">
        <title>Extensive microbial diversity within the chicken gut microbiome revealed by metagenomics and culture.</title>
        <authorList>
            <person name="Gilroy R."/>
            <person name="Ravi A."/>
            <person name="Getino M."/>
            <person name="Pursley I."/>
            <person name="Horton D.L."/>
            <person name="Alikhan N.F."/>
            <person name="Baker D."/>
            <person name="Gharbi K."/>
            <person name="Hall N."/>
            <person name="Watson M."/>
            <person name="Adriaenssens E.M."/>
            <person name="Foster-Nyarko E."/>
            <person name="Jarju S."/>
            <person name="Secka A."/>
            <person name="Antonio M."/>
            <person name="Oren A."/>
            <person name="Chaudhuri R.R."/>
            <person name="La Ragione R."/>
            <person name="Hildebrand F."/>
            <person name="Pallen M.J."/>
        </authorList>
    </citation>
    <scope>NUCLEOTIDE SEQUENCE</scope>
    <source>
        <strain evidence="1">USASDec5-558</strain>
    </source>
</reference>
<accession>A0A9D1WC63</accession>
<sequence length="45" mass="4963">MNFFSIPVGITFTKRLTGAAWTVKPSLDLTLISHFGDDKNKGTVH</sequence>
<dbReference type="Proteomes" id="UP000886829">
    <property type="component" value="Unassembled WGS sequence"/>
</dbReference>
<name>A0A9D1WC63_9GAMM</name>
<dbReference type="AlphaFoldDB" id="A0A9D1WC63"/>
<dbReference type="EMBL" id="DXEV01000031">
    <property type="protein sequence ID" value="HIX56128.1"/>
    <property type="molecule type" value="Genomic_DNA"/>
</dbReference>
<gene>
    <name evidence="1" type="ORF">H9850_01495</name>
</gene>
<comment type="caution">
    <text evidence="1">The sequence shown here is derived from an EMBL/GenBank/DDBJ whole genome shotgun (WGS) entry which is preliminary data.</text>
</comment>
<protein>
    <submittedName>
        <fullName evidence="1">Uncharacterized protein</fullName>
    </submittedName>
</protein>
<proteinExistence type="predicted"/>
<reference evidence="1" key="2">
    <citation type="submission" date="2021-04" db="EMBL/GenBank/DDBJ databases">
        <authorList>
            <person name="Gilroy R."/>
        </authorList>
    </citation>
    <scope>NUCLEOTIDE SEQUENCE</scope>
    <source>
        <strain evidence="1">USASDec5-558</strain>
    </source>
</reference>
<evidence type="ECO:0000313" key="1">
    <source>
        <dbReference type="EMBL" id="HIX56128.1"/>
    </source>
</evidence>